<dbReference type="Proteomes" id="UP000654123">
    <property type="component" value="Unassembled WGS sequence"/>
</dbReference>
<reference evidence="8" key="2">
    <citation type="submission" date="2020-09" db="EMBL/GenBank/DDBJ databases">
        <authorList>
            <person name="Sun Q."/>
            <person name="Ohkuma M."/>
        </authorList>
    </citation>
    <scope>NUCLEOTIDE SEQUENCE</scope>
    <source>
        <strain evidence="8">JCM 4335</strain>
    </source>
</reference>
<name>A0A918B4H5_9ACTN</name>
<evidence type="ECO:0000313" key="9">
    <source>
        <dbReference type="Proteomes" id="UP000654123"/>
    </source>
</evidence>
<keyword evidence="4 6" id="KW-0238">DNA-binding</keyword>
<dbReference type="GO" id="GO:0000160">
    <property type="term" value="P:phosphorelay signal transduction system"/>
    <property type="evidence" value="ECO:0007669"/>
    <property type="project" value="UniProtKB-KW"/>
</dbReference>
<protein>
    <recommendedName>
        <fullName evidence="7">OmpR/PhoB-type domain-containing protein</fullName>
    </recommendedName>
</protein>
<dbReference type="Pfam" id="PF00486">
    <property type="entry name" value="Trans_reg_C"/>
    <property type="match status" value="1"/>
</dbReference>
<dbReference type="InterPro" id="IPR051677">
    <property type="entry name" value="AfsR-DnrI-RedD_regulator"/>
</dbReference>
<dbReference type="InterPro" id="IPR001867">
    <property type="entry name" value="OmpR/PhoB-type_DNA-bd"/>
</dbReference>
<evidence type="ECO:0000256" key="2">
    <source>
        <dbReference type="ARBA" id="ARBA00023012"/>
    </source>
</evidence>
<accession>A0A918B4H5</accession>
<dbReference type="InterPro" id="IPR016032">
    <property type="entry name" value="Sig_transdc_resp-reg_C-effctor"/>
</dbReference>
<dbReference type="SUPFAM" id="SSF48452">
    <property type="entry name" value="TPR-like"/>
    <property type="match status" value="1"/>
</dbReference>
<dbReference type="GO" id="GO:0006355">
    <property type="term" value="P:regulation of DNA-templated transcription"/>
    <property type="evidence" value="ECO:0007669"/>
    <property type="project" value="InterPro"/>
</dbReference>
<dbReference type="EMBL" id="BMSV01000008">
    <property type="protein sequence ID" value="GGQ18001.1"/>
    <property type="molecule type" value="Genomic_DNA"/>
</dbReference>
<dbReference type="GO" id="GO:0003677">
    <property type="term" value="F:DNA binding"/>
    <property type="evidence" value="ECO:0007669"/>
    <property type="project" value="UniProtKB-UniRule"/>
</dbReference>
<keyword evidence="2" id="KW-0902">Two-component regulatory system</keyword>
<reference evidence="8" key="1">
    <citation type="journal article" date="2014" name="Int. J. Syst. Evol. Microbiol.">
        <title>Complete genome sequence of Corynebacterium casei LMG S-19264T (=DSM 44701T), isolated from a smear-ripened cheese.</title>
        <authorList>
            <consortium name="US DOE Joint Genome Institute (JGI-PGF)"/>
            <person name="Walter F."/>
            <person name="Albersmeier A."/>
            <person name="Kalinowski J."/>
            <person name="Ruckert C."/>
        </authorList>
    </citation>
    <scope>NUCLEOTIDE SEQUENCE</scope>
    <source>
        <strain evidence="8">JCM 4335</strain>
    </source>
</reference>
<keyword evidence="9" id="KW-1185">Reference proteome</keyword>
<dbReference type="PROSITE" id="PS51755">
    <property type="entry name" value="OMPR_PHOB"/>
    <property type="match status" value="1"/>
</dbReference>
<dbReference type="Gene3D" id="1.10.10.10">
    <property type="entry name" value="Winged helix-like DNA-binding domain superfamily/Winged helix DNA-binding domain"/>
    <property type="match status" value="1"/>
</dbReference>
<comment type="caution">
    <text evidence="8">The sequence shown here is derived from an EMBL/GenBank/DDBJ whole genome shotgun (WGS) entry which is preliminary data.</text>
</comment>
<dbReference type="SMART" id="SM01043">
    <property type="entry name" value="BTAD"/>
    <property type="match status" value="1"/>
</dbReference>
<sequence length="280" mass="31208">MEFRILGPVGLWLENKEIPLNGTKQRTMLAALLLAGERVLPDHRLGEALWGRNPPGTYQAQIYTYASRLRQHLEDHAEIVRKGSGYLLRIVSGRFDYSEFDALSRAGHTALRRRRYGHAADLLRAALELWRGPTLTDVTEHLGETERPSIEEAYMETLESRISADLALARHVQITSELVGLVRAYPLRERLRAQLMLALYATDRQADAFAVFHEGRRQLEDELGVDPGPALRHTYQAILTGSVDGFAPEAFTGRPDPAPVGGDSPWRGGALLTALGTRQP</sequence>
<feature type="domain" description="OmpR/PhoB-type" evidence="7">
    <location>
        <begin position="1"/>
        <end position="90"/>
    </location>
</feature>
<organism evidence="8 9">
    <name type="scientific">Streptomyces roseolilacinus</name>
    <dbReference type="NCBI Taxonomy" id="66904"/>
    <lineage>
        <taxon>Bacteria</taxon>
        <taxon>Bacillati</taxon>
        <taxon>Actinomycetota</taxon>
        <taxon>Actinomycetes</taxon>
        <taxon>Kitasatosporales</taxon>
        <taxon>Streptomycetaceae</taxon>
        <taxon>Streptomyces</taxon>
    </lineage>
</organism>
<dbReference type="PANTHER" id="PTHR35807">
    <property type="entry name" value="TRANSCRIPTIONAL REGULATOR REDD-RELATED"/>
    <property type="match status" value="1"/>
</dbReference>
<feature type="DNA-binding region" description="OmpR/PhoB-type" evidence="6">
    <location>
        <begin position="1"/>
        <end position="90"/>
    </location>
</feature>
<dbReference type="PANTHER" id="PTHR35807:SF1">
    <property type="entry name" value="TRANSCRIPTIONAL REGULATOR REDD"/>
    <property type="match status" value="1"/>
</dbReference>
<dbReference type="InterPro" id="IPR005158">
    <property type="entry name" value="BTAD"/>
</dbReference>
<keyword evidence="5" id="KW-0804">Transcription</keyword>
<evidence type="ECO:0000256" key="6">
    <source>
        <dbReference type="PROSITE-ProRule" id="PRU01091"/>
    </source>
</evidence>
<gene>
    <name evidence="8" type="ORF">GCM10010249_40700</name>
</gene>
<evidence type="ECO:0000256" key="5">
    <source>
        <dbReference type="ARBA" id="ARBA00023163"/>
    </source>
</evidence>
<evidence type="ECO:0000256" key="1">
    <source>
        <dbReference type="ARBA" id="ARBA00005820"/>
    </source>
</evidence>
<dbReference type="SUPFAM" id="SSF46894">
    <property type="entry name" value="C-terminal effector domain of the bipartite response regulators"/>
    <property type="match status" value="1"/>
</dbReference>
<dbReference type="InterPro" id="IPR011990">
    <property type="entry name" value="TPR-like_helical_dom_sf"/>
</dbReference>
<evidence type="ECO:0000259" key="7">
    <source>
        <dbReference type="PROSITE" id="PS51755"/>
    </source>
</evidence>
<dbReference type="AlphaFoldDB" id="A0A918B4H5"/>
<dbReference type="CDD" id="cd15831">
    <property type="entry name" value="BTAD"/>
    <property type="match status" value="1"/>
</dbReference>
<keyword evidence="3" id="KW-0805">Transcription regulation</keyword>
<proteinExistence type="inferred from homology"/>
<evidence type="ECO:0000313" key="8">
    <source>
        <dbReference type="EMBL" id="GGQ18001.1"/>
    </source>
</evidence>
<evidence type="ECO:0000256" key="4">
    <source>
        <dbReference type="ARBA" id="ARBA00023125"/>
    </source>
</evidence>
<comment type="similarity">
    <text evidence="1">Belongs to the AfsR/DnrI/RedD regulatory family.</text>
</comment>
<dbReference type="Gene3D" id="1.25.40.10">
    <property type="entry name" value="Tetratricopeptide repeat domain"/>
    <property type="match status" value="1"/>
</dbReference>
<dbReference type="Pfam" id="PF03704">
    <property type="entry name" value="BTAD"/>
    <property type="match status" value="1"/>
</dbReference>
<dbReference type="RefSeq" id="WP_268255311.1">
    <property type="nucleotide sequence ID" value="NZ_BMSV01000008.1"/>
</dbReference>
<evidence type="ECO:0000256" key="3">
    <source>
        <dbReference type="ARBA" id="ARBA00023015"/>
    </source>
</evidence>
<dbReference type="SMART" id="SM00862">
    <property type="entry name" value="Trans_reg_C"/>
    <property type="match status" value="1"/>
</dbReference>
<dbReference type="InterPro" id="IPR036388">
    <property type="entry name" value="WH-like_DNA-bd_sf"/>
</dbReference>